<organism evidence="1 2">
    <name type="scientific">Microbacterium lacus</name>
    <dbReference type="NCBI Taxonomy" id="415217"/>
    <lineage>
        <taxon>Bacteria</taxon>
        <taxon>Bacillati</taxon>
        <taxon>Actinomycetota</taxon>
        <taxon>Actinomycetes</taxon>
        <taxon>Micrococcales</taxon>
        <taxon>Microbacteriaceae</taxon>
        <taxon>Microbacterium</taxon>
    </lineage>
</organism>
<reference evidence="1 2" key="1">
    <citation type="journal article" date="2019" name="Int. J. Syst. Evol. Microbiol.">
        <title>The Global Catalogue of Microorganisms (GCM) 10K type strain sequencing project: providing services to taxonomists for standard genome sequencing and annotation.</title>
        <authorList>
            <consortium name="The Broad Institute Genomics Platform"/>
            <consortium name="The Broad Institute Genome Sequencing Center for Infectious Disease"/>
            <person name="Wu L."/>
            <person name="Ma J."/>
        </authorList>
    </citation>
    <scope>NUCLEOTIDE SEQUENCE [LARGE SCALE GENOMIC DNA]</scope>
    <source>
        <strain evidence="1 2">JCM 15575</strain>
    </source>
</reference>
<comment type="caution">
    <text evidence="1">The sequence shown here is derived from an EMBL/GenBank/DDBJ whole genome shotgun (WGS) entry which is preliminary data.</text>
</comment>
<gene>
    <name evidence="1" type="ORF">GCM10009807_00340</name>
</gene>
<name>A0ABN2FW63_9MICO</name>
<dbReference type="Proteomes" id="UP001500596">
    <property type="component" value="Unassembled WGS sequence"/>
</dbReference>
<keyword evidence="2" id="KW-1185">Reference proteome</keyword>
<dbReference type="InterPro" id="IPR019646">
    <property type="entry name" value="Aminoglyc_AdlTrfase"/>
</dbReference>
<dbReference type="EMBL" id="BAAAPK010000001">
    <property type="protein sequence ID" value="GAA1660568.1"/>
    <property type="molecule type" value="Genomic_DNA"/>
</dbReference>
<proteinExistence type="predicted"/>
<sequence>MGNAGPQYPQGMADEPWSPLEPRAVAELFDGTAARWWISGGVALDLFAGRAIRERPNIDVSTIPTDVPPLIAALPPEWSAWAVQDDTLVALGEVPADADVQIIQVRDDRRGTWVLRLNVEDGTDAAWLYRRDPRLQLPWDRAVREVDGISTGAPEVQLVWKALRPRPQDDADKDAVLPLLDEQARAWWERAILSIHPHSSWSIPVRTPRFPAKASWNRPGR</sequence>
<evidence type="ECO:0000313" key="1">
    <source>
        <dbReference type="EMBL" id="GAA1660568.1"/>
    </source>
</evidence>
<accession>A0ABN2FW63</accession>
<protein>
    <recommendedName>
        <fullName evidence="3">Amino acid transporter</fullName>
    </recommendedName>
</protein>
<evidence type="ECO:0008006" key="3">
    <source>
        <dbReference type="Google" id="ProtNLM"/>
    </source>
</evidence>
<dbReference type="Pfam" id="PF10706">
    <property type="entry name" value="Aminoglyc_resit"/>
    <property type="match status" value="1"/>
</dbReference>
<evidence type="ECO:0000313" key="2">
    <source>
        <dbReference type="Proteomes" id="UP001500596"/>
    </source>
</evidence>
<dbReference type="Gene3D" id="3.30.460.40">
    <property type="match status" value="1"/>
</dbReference>